<evidence type="ECO:0000313" key="2">
    <source>
        <dbReference type="Proteomes" id="UP000005307"/>
    </source>
</evidence>
<dbReference type="EMBL" id="CP003740">
    <property type="protein sequence ID" value="AGI68716.1"/>
    <property type="molecule type" value="Genomic_DNA"/>
</dbReference>
<dbReference type="eggNOG" id="COG2801">
    <property type="taxonomic scope" value="Bacteria"/>
</dbReference>
<dbReference type="KEGG" id="oat:OAN307_c31880"/>
<accession>M9RE67</accession>
<dbReference type="Proteomes" id="UP000005307">
    <property type="component" value="Chromosome"/>
</dbReference>
<proteinExistence type="predicted"/>
<dbReference type="HOGENOM" id="CLU_2992260_0_0_5"/>
<dbReference type="AlphaFoldDB" id="M9RE67"/>
<keyword evidence="2" id="KW-1185">Reference proteome</keyword>
<organism evidence="1 2">
    <name type="scientific">Octadecabacter antarcticus 307</name>
    <dbReference type="NCBI Taxonomy" id="391626"/>
    <lineage>
        <taxon>Bacteria</taxon>
        <taxon>Pseudomonadati</taxon>
        <taxon>Pseudomonadota</taxon>
        <taxon>Alphaproteobacteria</taxon>
        <taxon>Rhodobacterales</taxon>
        <taxon>Roseobacteraceae</taxon>
        <taxon>Octadecabacter</taxon>
    </lineage>
</organism>
<name>M9RE67_9RHOB</name>
<dbReference type="STRING" id="391626.OAN307_c31880"/>
<gene>
    <name evidence="1" type="ORF">OAN307_c31880</name>
</gene>
<reference evidence="1 2" key="1">
    <citation type="journal article" date="2013" name="PLoS ONE">
        <title>Poles Apart: Arctic and Antarctic Octadecabacter strains Share High Genome Plasticity and a New Type of Xanthorhodopsin.</title>
        <authorList>
            <person name="Vollmers J."/>
            <person name="Voget S."/>
            <person name="Dietrich S."/>
            <person name="Gollnow K."/>
            <person name="Smits M."/>
            <person name="Meyer K."/>
            <person name="Brinkhoff T."/>
            <person name="Simon M."/>
            <person name="Daniel R."/>
        </authorList>
    </citation>
    <scope>NUCLEOTIDE SEQUENCE [LARGE SCALE GENOMIC DNA]</scope>
    <source>
        <strain evidence="1 2">307</strain>
    </source>
</reference>
<protein>
    <submittedName>
        <fullName evidence="1">Uncharacterized protein</fullName>
    </submittedName>
</protein>
<sequence>MATHEIVGWAMEDHMRAELCCAALEMALGRRGPVPELIHHSPPPLGIMLRITLPGSG</sequence>
<evidence type="ECO:0000313" key="1">
    <source>
        <dbReference type="EMBL" id="AGI68716.1"/>
    </source>
</evidence>